<dbReference type="Proteomes" id="UP000471705">
    <property type="component" value="Unassembled WGS sequence"/>
</dbReference>
<accession>A0A7K3VJ11</accession>
<evidence type="ECO:0000313" key="2">
    <source>
        <dbReference type="Proteomes" id="UP000471705"/>
    </source>
</evidence>
<dbReference type="CDD" id="cd09023">
    <property type="entry name" value="Aldose_epim_Ec_c4013"/>
    <property type="match status" value="1"/>
</dbReference>
<dbReference type="EMBL" id="WUFV01000012">
    <property type="protein sequence ID" value="NEK17149.1"/>
    <property type="molecule type" value="Genomic_DNA"/>
</dbReference>
<dbReference type="GO" id="GO:0030246">
    <property type="term" value="F:carbohydrate binding"/>
    <property type="evidence" value="ECO:0007669"/>
    <property type="project" value="InterPro"/>
</dbReference>
<dbReference type="Pfam" id="PF14486">
    <property type="entry name" value="DUF4432"/>
    <property type="match status" value="1"/>
</dbReference>
<reference evidence="1 2" key="1">
    <citation type="submission" date="2019-12" db="EMBL/GenBank/DDBJ databases">
        <title>Rhizobium genotypes associated with high levels of biological nitrogen fixation by grain legumes in a temperate-maritime cropping system.</title>
        <authorList>
            <person name="Maluk M."/>
            <person name="Francesc Ferrando Molina F."/>
            <person name="Lopez Del Egido L."/>
            <person name="Lafos M."/>
            <person name="Langarica-Fuentes A."/>
            <person name="Gebre Yohannes G."/>
            <person name="Young M.W."/>
            <person name="Martin P."/>
            <person name="Gantlett R."/>
            <person name="Kenicer G."/>
            <person name="Hawes C."/>
            <person name="Begg G.S."/>
            <person name="Quilliam R.S."/>
            <person name="Squire G.R."/>
            <person name="Poole P.S."/>
            <person name="Young P.W."/>
            <person name="Iannetta P.M."/>
            <person name="James E.K."/>
        </authorList>
    </citation>
    <scope>NUCLEOTIDE SEQUENCE [LARGE SCALE GENOMIC DNA]</scope>
    <source>
        <strain evidence="1 2">JHI54</strain>
    </source>
</reference>
<dbReference type="RefSeq" id="WP_164047846.1">
    <property type="nucleotide sequence ID" value="NZ_WUFV01000012.1"/>
</dbReference>
<dbReference type="AlphaFoldDB" id="A0A7K3VJ11"/>
<organism evidence="1 2">
    <name type="scientific">Rhizobium leguminosarum</name>
    <dbReference type="NCBI Taxonomy" id="384"/>
    <lineage>
        <taxon>Bacteria</taxon>
        <taxon>Pseudomonadati</taxon>
        <taxon>Pseudomonadota</taxon>
        <taxon>Alphaproteobacteria</taxon>
        <taxon>Hyphomicrobiales</taxon>
        <taxon>Rhizobiaceae</taxon>
        <taxon>Rhizobium/Agrobacterium group</taxon>
        <taxon>Rhizobium</taxon>
    </lineage>
</organism>
<dbReference type="Gene3D" id="2.70.98.10">
    <property type="match status" value="1"/>
</dbReference>
<sequence>MNIDLLRRTPDLRGVADVRLMTLEDGPGRGQRILGARNAVGLGFEVAVDRGFDVSALSFQGLNIGWHSPTQMVFPTYDPDSEEGLGFFRNFDGFMVTCGLDQYSRPREIDTAHFNYPNLKTRRLPQHGRIHTEKARILCYGVDIETSTICCEGIVRQASVFGETLELHRKIIVPIFEGAFTIEDSVTNRSFRPSDHAILYHLNVGYPFLDESMKVSGLPEAVVDEINSISPVPSDDFGEKVDLVDSRVTPHGSPISLHSPSNGLTLNLDYDQCSLPKFAIWRAYQSGMFALGIEPRSDLRPSEGGQLAPGESRTYSLRLGLARI</sequence>
<evidence type="ECO:0000313" key="1">
    <source>
        <dbReference type="EMBL" id="NEK17149.1"/>
    </source>
</evidence>
<proteinExistence type="predicted"/>
<comment type="caution">
    <text evidence="1">The sequence shown here is derived from an EMBL/GenBank/DDBJ whole genome shotgun (WGS) entry which is preliminary data.</text>
</comment>
<protein>
    <submittedName>
        <fullName evidence="1">DUF4432 family protein</fullName>
    </submittedName>
</protein>
<gene>
    <name evidence="1" type="ORF">GR257_20105</name>
</gene>
<dbReference type="InterPro" id="IPR014718">
    <property type="entry name" value="GH-type_carb-bd"/>
</dbReference>
<name>A0A7K3VJ11_RHILE</name>
<dbReference type="InterPro" id="IPR027839">
    <property type="entry name" value="DUF4432"/>
</dbReference>